<evidence type="ECO:0000313" key="2">
    <source>
        <dbReference type="Proteomes" id="UP000198992"/>
    </source>
</evidence>
<dbReference type="EMBL" id="FNTH01000001">
    <property type="protein sequence ID" value="SED02907.1"/>
    <property type="molecule type" value="Genomic_DNA"/>
</dbReference>
<organism evidence="1 2">
    <name type="scientific">Bradyrhizobium erythrophlei</name>
    <dbReference type="NCBI Taxonomy" id="1437360"/>
    <lineage>
        <taxon>Bacteria</taxon>
        <taxon>Pseudomonadati</taxon>
        <taxon>Pseudomonadota</taxon>
        <taxon>Alphaproteobacteria</taxon>
        <taxon>Hyphomicrobiales</taxon>
        <taxon>Nitrobacteraceae</taxon>
        <taxon>Bradyrhizobium</taxon>
    </lineage>
</organism>
<protein>
    <submittedName>
        <fullName evidence="1">Uncharacterized protein</fullName>
    </submittedName>
</protein>
<evidence type="ECO:0000313" key="1">
    <source>
        <dbReference type="EMBL" id="SED02907.1"/>
    </source>
</evidence>
<sequence length="51" mass="6009">MHNMEESMLDIVNEHFRHDKVRLHLLRCATGTLVYPEAPRPARALPRTDRN</sequence>
<accession>A0A1H4XBG3</accession>
<name>A0A1H4XBG3_9BRAD</name>
<proteinExistence type="predicted"/>
<reference evidence="1 2" key="1">
    <citation type="submission" date="2016-10" db="EMBL/GenBank/DDBJ databases">
        <authorList>
            <person name="de Groot N.N."/>
        </authorList>
    </citation>
    <scope>NUCLEOTIDE SEQUENCE [LARGE SCALE GENOMIC DNA]</scope>
    <source>
        <strain evidence="1 2">MT12</strain>
    </source>
</reference>
<dbReference type="AlphaFoldDB" id="A0A1H4XBG3"/>
<gene>
    <name evidence="1" type="ORF">SAMN05444164_3459</name>
</gene>
<dbReference type="Proteomes" id="UP000198992">
    <property type="component" value="Unassembled WGS sequence"/>
</dbReference>